<protein>
    <submittedName>
        <fullName evidence="2">Hydrolase</fullName>
    </submittedName>
</protein>
<evidence type="ECO:0000313" key="2">
    <source>
        <dbReference type="EMBL" id="GHH41823.1"/>
    </source>
</evidence>
<evidence type="ECO:0000313" key="3">
    <source>
        <dbReference type="Proteomes" id="UP000605568"/>
    </source>
</evidence>
<evidence type="ECO:0000259" key="1">
    <source>
        <dbReference type="Pfam" id="PF01738"/>
    </source>
</evidence>
<accession>A0ABQ3MH14</accession>
<dbReference type="InterPro" id="IPR029058">
    <property type="entry name" value="AB_hydrolase_fold"/>
</dbReference>
<comment type="caution">
    <text evidence="2">The sequence shown here is derived from an EMBL/GenBank/DDBJ whole genome shotgun (WGS) entry which is preliminary data.</text>
</comment>
<dbReference type="InterPro" id="IPR051049">
    <property type="entry name" value="Dienelactone_hydrolase-like"/>
</dbReference>
<dbReference type="Pfam" id="PF01738">
    <property type="entry name" value="DLH"/>
    <property type="match status" value="1"/>
</dbReference>
<name>A0ABQ3MH14_9PSEU</name>
<sequence length="248" mass="26553">MPGTTVDVITEDGTADAYLARPDGEGPFPAVLFYMDAFGLRPHLEKMADRLARAGYVVLVPNVFYRAGRAPVVELPEFIDPAARPAVFEQIMPMLRSLTPQGLMSDAGAYLRFLADSPLTADGPVGVTGYCMGAGLALRTAGTYPDRVAAAAGFHGANLASEADDSPHLLAGQVSAEVYFAHADQDAAMPPEQVERLEQALTEAGVKHRCEVYEGAHHGYTQADTAAYDADAAERHWTELLALFSRTL</sequence>
<dbReference type="RefSeq" id="WP_191299195.1">
    <property type="nucleotide sequence ID" value="NZ_BNAR01000005.1"/>
</dbReference>
<dbReference type="Proteomes" id="UP000605568">
    <property type="component" value="Unassembled WGS sequence"/>
</dbReference>
<organism evidence="2 3">
    <name type="scientific">Lentzea cavernae</name>
    <dbReference type="NCBI Taxonomy" id="2020703"/>
    <lineage>
        <taxon>Bacteria</taxon>
        <taxon>Bacillati</taxon>
        <taxon>Actinomycetota</taxon>
        <taxon>Actinomycetes</taxon>
        <taxon>Pseudonocardiales</taxon>
        <taxon>Pseudonocardiaceae</taxon>
        <taxon>Lentzea</taxon>
    </lineage>
</organism>
<feature type="domain" description="Dienelactone hydrolase" evidence="1">
    <location>
        <begin position="16"/>
        <end position="246"/>
    </location>
</feature>
<dbReference type="GO" id="GO:0016787">
    <property type="term" value="F:hydrolase activity"/>
    <property type="evidence" value="ECO:0007669"/>
    <property type="project" value="UniProtKB-KW"/>
</dbReference>
<proteinExistence type="predicted"/>
<keyword evidence="2" id="KW-0378">Hydrolase</keyword>
<dbReference type="InterPro" id="IPR002925">
    <property type="entry name" value="Dienelactn_hydro"/>
</dbReference>
<dbReference type="Gene3D" id="3.40.50.1820">
    <property type="entry name" value="alpha/beta hydrolase"/>
    <property type="match status" value="1"/>
</dbReference>
<dbReference type="PANTHER" id="PTHR46623:SF10">
    <property type="entry name" value="CARBOXYMETHYLENEBUTENOLIDASE HOMOLOG"/>
    <property type="match status" value="1"/>
</dbReference>
<dbReference type="PANTHER" id="PTHR46623">
    <property type="entry name" value="CARBOXYMETHYLENEBUTENOLIDASE-RELATED"/>
    <property type="match status" value="1"/>
</dbReference>
<reference evidence="3" key="1">
    <citation type="journal article" date="2019" name="Int. J. Syst. Evol. Microbiol.">
        <title>The Global Catalogue of Microorganisms (GCM) 10K type strain sequencing project: providing services to taxonomists for standard genome sequencing and annotation.</title>
        <authorList>
            <consortium name="The Broad Institute Genomics Platform"/>
            <consortium name="The Broad Institute Genome Sequencing Center for Infectious Disease"/>
            <person name="Wu L."/>
            <person name="Ma J."/>
        </authorList>
    </citation>
    <scope>NUCLEOTIDE SEQUENCE [LARGE SCALE GENOMIC DNA]</scope>
    <source>
        <strain evidence="3">CGMCC 4.7367</strain>
    </source>
</reference>
<dbReference type="EMBL" id="BNAR01000005">
    <property type="protein sequence ID" value="GHH41823.1"/>
    <property type="molecule type" value="Genomic_DNA"/>
</dbReference>
<keyword evidence="3" id="KW-1185">Reference proteome</keyword>
<gene>
    <name evidence="2" type="ORF">GCM10017774_37050</name>
</gene>
<dbReference type="SUPFAM" id="SSF53474">
    <property type="entry name" value="alpha/beta-Hydrolases"/>
    <property type="match status" value="1"/>
</dbReference>